<dbReference type="AlphaFoldDB" id="A0A8H5HUL1"/>
<name>A0A8H5HUL1_9AGAR</name>
<dbReference type="OrthoDB" id="10266980at2759"/>
<reference evidence="3 4" key="1">
    <citation type="journal article" date="2020" name="ISME J.">
        <title>Uncovering the hidden diversity of litter-decomposition mechanisms in mushroom-forming fungi.</title>
        <authorList>
            <person name="Floudas D."/>
            <person name="Bentzer J."/>
            <person name="Ahren D."/>
            <person name="Johansson T."/>
            <person name="Persson P."/>
            <person name="Tunlid A."/>
        </authorList>
    </citation>
    <scope>NUCLEOTIDE SEQUENCE [LARGE SCALE GENOMIC DNA]</scope>
    <source>
        <strain evidence="3 4">CBS 406.79</strain>
    </source>
</reference>
<evidence type="ECO:0000313" key="3">
    <source>
        <dbReference type="EMBL" id="KAF5389862.1"/>
    </source>
</evidence>
<feature type="compositionally biased region" description="Low complexity" evidence="1">
    <location>
        <begin position="118"/>
        <end position="140"/>
    </location>
</feature>
<keyword evidence="2" id="KW-1133">Transmembrane helix</keyword>
<accession>A0A8H5HUL1</accession>
<organism evidence="3 4">
    <name type="scientific">Collybiopsis confluens</name>
    <dbReference type="NCBI Taxonomy" id="2823264"/>
    <lineage>
        <taxon>Eukaryota</taxon>
        <taxon>Fungi</taxon>
        <taxon>Dikarya</taxon>
        <taxon>Basidiomycota</taxon>
        <taxon>Agaricomycotina</taxon>
        <taxon>Agaricomycetes</taxon>
        <taxon>Agaricomycetidae</taxon>
        <taxon>Agaricales</taxon>
        <taxon>Marasmiineae</taxon>
        <taxon>Omphalotaceae</taxon>
        <taxon>Collybiopsis</taxon>
    </lineage>
</organism>
<gene>
    <name evidence="3" type="ORF">D9757_003610</name>
</gene>
<evidence type="ECO:0000256" key="2">
    <source>
        <dbReference type="SAM" id="Phobius"/>
    </source>
</evidence>
<keyword evidence="4" id="KW-1185">Reference proteome</keyword>
<evidence type="ECO:0000313" key="4">
    <source>
        <dbReference type="Proteomes" id="UP000518752"/>
    </source>
</evidence>
<feature type="transmembrane region" description="Helical" evidence="2">
    <location>
        <begin position="75"/>
        <end position="96"/>
    </location>
</feature>
<sequence length="140" mass="16032">MLDDLLAIILPLPILLRRQMSIMGDEYHLPQHPLVPRQNKPDRKHLPTHKRHFTPVYSYDFFGTLYDVRDKIPTAYLYVYGVGNIVLQALNVVWFYKMIISLRKRFLKEPAVNGNGNGKHVNGNGNHVNGTLGTLDPKKG</sequence>
<dbReference type="EMBL" id="JAACJN010000019">
    <property type="protein sequence ID" value="KAF5389862.1"/>
    <property type="molecule type" value="Genomic_DNA"/>
</dbReference>
<evidence type="ECO:0000256" key="1">
    <source>
        <dbReference type="SAM" id="MobiDB-lite"/>
    </source>
</evidence>
<keyword evidence="2" id="KW-0812">Transmembrane</keyword>
<proteinExistence type="predicted"/>
<feature type="region of interest" description="Disordered" evidence="1">
    <location>
        <begin position="115"/>
        <end position="140"/>
    </location>
</feature>
<comment type="caution">
    <text evidence="3">The sequence shown here is derived from an EMBL/GenBank/DDBJ whole genome shotgun (WGS) entry which is preliminary data.</text>
</comment>
<dbReference type="Proteomes" id="UP000518752">
    <property type="component" value="Unassembled WGS sequence"/>
</dbReference>
<protein>
    <submittedName>
        <fullName evidence="3">Uncharacterized protein</fullName>
    </submittedName>
</protein>
<keyword evidence="2" id="KW-0472">Membrane</keyword>